<sequence length="774" mass="88753">LWTRTAKTGIQDTADVKASILLGSRGLDVPKMPQRLESLSVAKTFEPLEPVRETDIQGFLRNERENALLATIEETRKNTFNQAEKHHWDCMLSEWEQEKQKILNALIGAGTDVLDIPQETESILSDSITMQGRSAMDNVEMAYSRQLFIYNDRIVHTGNKPNLIELFQQVADKIDDENVKDMWIAVKAMTRVALKTQSSIVLARASKEMQMGFVKQAREYLEESYKKFISTTIYGNLQQAQLGGIPGTYHLVRSYLNIKLPPNTPGLEDGDVEGHPVWAVIYYCIRCGDLHGAMQAVKKATQNLGEFREYLEEYMHTEDKRLPPNTESKVHLHYRRAVKRSNDPYKRAVYCIIGHCDPNENHSDVADKTDDYLWIKLCQVHYDNNSDGLSMSQFQTSLLEEYGESHFNAHHHPFLYFKVLFLTAQFEAAVEFLSRRDRLRCHAVHVAAVLYELGFLALPVNIQAQLLSRESTDPVPIRRLNCARLITTYTRKFESTDPIEALQYFYLLRNMKDSNRESLFMKCVSELVTETREFEMLLGHLERDGCRKPGAIDKFQDDTQKIIQLVARDTEDKGLFEDAVKLYDLAGNHDKVLELLNKLLSPLVSTPNSPQSTRDRLKNLSLSIAERYHAHGHHASQLVTPTFFLLLDLVTFFDHFHSGNLDEAMEIIQQLKLVPLTLDSVEQRVHAFKQYTDEIRHNLAAVLLATMNILYAQYKNASKRTIRTGLRTEDGGKESYVNYLRKQARALITFAGMLPYRMPGDTNARLVQLEVLMN</sequence>
<dbReference type="RefSeq" id="XP_006820413.1">
    <property type="nucleotide sequence ID" value="XM_006820350.1"/>
</dbReference>
<keyword evidence="5" id="KW-0472">Membrane</keyword>
<evidence type="ECO:0000313" key="6">
    <source>
        <dbReference type="Proteomes" id="UP000694865"/>
    </source>
</evidence>
<comment type="subcellular location">
    <subcellularLocation>
        <location evidence="1 5">Nucleus</location>
        <location evidence="1 5">Nuclear pore complex</location>
    </subcellularLocation>
</comment>
<keyword evidence="5" id="KW-0509">mRNA transport</keyword>
<name>A0ABM0MK72_SACKO</name>
<keyword evidence="6" id="KW-1185">Reference proteome</keyword>
<dbReference type="PANTHER" id="PTHR11225">
    <property type="entry name" value="NUCLEAR PORE COMPLEX PROTEIN NUP93 NUCLEOPORIN NUP93 DEAD EYE PROTEIN"/>
    <property type="match status" value="1"/>
</dbReference>
<keyword evidence="4 5" id="KW-0539">Nucleus</keyword>
<accession>A0ABM0MK72</accession>
<evidence type="ECO:0000256" key="1">
    <source>
        <dbReference type="ARBA" id="ARBA00004567"/>
    </source>
</evidence>
<evidence type="ECO:0000256" key="3">
    <source>
        <dbReference type="ARBA" id="ARBA00023132"/>
    </source>
</evidence>
<dbReference type="Proteomes" id="UP000694865">
    <property type="component" value="Unplaced"/>
</dbReference>
<evidence type="ECO:0000256" key="5">
    <source>
        <dbReference type="RuleBase" id="RU364035"/>
    </source>
</evidence>
<reference evidence="7" key="1">
    <citation type="submission" date="2025-08" db="UniProtKB">
        <authorList>
            <consortium name="RefSeq"/>
        </authorList>
    </citation>
    <scope>IDENTIFICATION</scope>
    <source>
        <tissue evidence="7">Testes</tissue>
    </source>
</reference>
<keyword evidence="5" id="KW-0653">Protein transport</keyword>
<evidence type="ECO:0000256" key="4">
    <source>
        <dbReference type="ARBA" id="ARBA00023242"/>
    </source>
</evidence>
<dbReference type="PANTHER" id="PTHR11225:SF4">
    <property type="entry name" value="NUCLEAR PORE COMPLEX PROTEIN NUP93"/>
    <property type="match status" value="1"/>
</dbReference>
<organism evidence="6 7">
    <name type="scientific">Saccoglossus kowalevskii</name>
    <name type="common">Acorn worm</name>
    <dbReference type="NCBI Taxonomy" id="10224"/>
    <lineage>
        <taxon>Eukaryota</taxon>
        <taxon>Metazoa</taxon>
        <taxon>Hemichordata</taxon>
        <taxon>Enteropneusta</taxon>
        <taxon>Harrimaniidae</taxon>
        <taxon>Saccoglossus</taxon>
    </lineage>
</organism>
<feature type="non-terminal residue" evidence="7">
    <location>
        <position position="1"/>
    </location>
</feature>
<evidence type="ECO:0000313" key="7">
    <source>
        <dbReference type="RefSeq" id="XP_006820413.1"/>
    </source>
</evidence>
<gene>
    <name evidence="7" type="primary">LOC100369280</name>
</gene>
<comment type="similarity">
    <text evidence="2 5">Belongs to the nucleoporin interacting component (NIC) family.</text>
</comment>
<keyword evidence="5" id="KW-0813">Transport</keyword>
<dbReference type="InterPro" id="IPR007231">
    <property type="entry name" value="Nucleoporin_int_Nup93/Nic96"/>
</dbReference>
<keyword evidence="3 5" id="KW-0906">Nuclear pore complex</keyword>
<protein>
    <recommendedName>
        <fullName evidence="5">Nuclear pore protein</fullName>
    </recommendedName>
</protein>
<dbReference type="Pfam" id="PF04097">
    <property type="entry name" value="Nic96"/>
    <property type="match status" value="1"/>
</dbReference>
<keyword evidence="5" id="KW-0811">Translocation</keyword>
<dbReference type="GeneID" id="100369280"/>
<evidence type="ECO:0000256" key="2">
    <source>
        <dbReference type="ARBA" id="ARBA00010186"/>
    </source>
</evidence>
<proteinExistence type="inferred from homology"/>